<dbReference type="PANTHER" id="PTHR34127">
    <property type="entry name" value="OS04G0405600 PROTEIN"/>
    <property type="match status" value="1"/>
</dbReference>
<dbReference type="AlphaFoldDB" id="C1MIS3"/>
<dbReference type="InterPro" id="IPR010765">
    <property type="entry name" value="DUF1350"/>
</dbReference>
<proteinExistence type="predicted"/>
<dbReference type="KEGG" id="mpp:MICPUCDRAFT_6513"/>
<dbReference type="GeneID" id="9680737"/>
<accession>C1MIS3</accession>
<sequence>WEEIDGSYVRAPSGRAWGVVHFIGGAVLGSYPHIAYDAFLSRVSDDAGVVVVATPYDLGVDHGKISRECATKLNRAWAAFATREGYDLANTPVFAFGHSLGCKLHLVAACGDGEGDGDGESAAAKRAGHLFVAFNNATAADSVRLLEKFAKELRAASAAGLDFTPSPAETLERAKRGFESPRATLLSFEEDDLDQNDELMEVLRHRYAMTTVSGDAPVSAVRLRGTHLTPV</sequence>
<dbReference type="SUPFAM" id="SSF53474">
    <property type="entry name" value="alpha/beta-Hydrolases"/>
    <property type="match status" value="1"/>
</dbReference>
<dbReference type="STRING" id="564608.C1MIS3"/>
<feature type="non-terminal residue" evidence="1">
    <location>
        <position position="1"/>
    </location>
</feature>
<reference evidence="1 2" key="1">
    <citation type="journal article" date="2009" name="Science">
        <title>Green evolution and dynamic adaptations revealed by genomes of the marine picoeukaryotes Micromonas.</title>
        <authorList>
            <person name="Worden A.Z."/>
            <person name="Lee J.H."/>
            <person name="Mock T."/>
            <person name="Rouze P."/>
            <person name="Simmons M.P."/>
            <person name="Aerts A.L."/>
            <person name="Allen A.E."/>
            <person name="Cuvelier M.L."/>
            <person name="Derelle E."/>
            <person name="Everett M.V."/>
            <person name="Foulon E."/>
            <person name="Grimwood J."/>
            <person name="Gundlach H."/>
            <person name="Henrissat B."/>
            <person name="Napoli C."/>
            <person name="McDonald S.M."/>
            <person name="Parker M.S."/>
            <person name="Rombauts S."/>
            <person name="Salamov A."/>
            <person name="Von Dassow P."/>
            <person name="Badger J.H."/>
            <person name="Coutinho P.M."/>
            <person name="Demir E."/>
            <person name="Dubchak I."/>
            <person name="Gentemann C."/>
            <person name="Eikrem W."/>
            <person name="Gready J.E."/>
            <person name="John U."/>
            <person name="Lanier W."/>
            <person name="Lindquist E.A."/>
            <person name="Lucas S."/>
            <person name="Mayer K.F."/>
            <person name="Moreau H."/>
            <person name="Not F."/>
            <person name="Otillar R."/>
            <person name="Panaud O."/>
            <person name="Pangilinan J."/>
            <person name="Paulsen I."/>
            <person name="Piegu B."/>
            <person name="Poliakov A."/>
            <person name="Robbens S."/>
            <person name="Schmutz J."/>
            <person name="Toulza E."/>
            <person name="Wyss T."/>
            <person name="Zelensky A."/>
            <person name="Zhou K."/>
            <person name="Armbrust E.V."/>
            <person name="Bhattacharya D."/>
            <person name="Goodenough U.W."/>
            <person name="Van de Peer Y."/>
            <person name="Grigoriev I.V."/>
        </authorList>
    </citation>
    <scope>NUCLEOTIDE SEQUENCE [LARGE SCALE GENOMIC DNA]</scope>
    <source>
        <strain evidence="1 2">CCMP1545</strain>
    </source>
</reference>
<dbReference type="Proteomes" id="UP000001876">
    <property type="component" value="Unassembled WGS sequence"/>
</dbReference>
<feature type="non-terminal residue" evidence="1">
    <location>
        <position position="231"/>
    </location>
</feature>
<dbReference type="Pfam" id="PF07082">
    <property type="entry name" value="DUF1350"/>
    <property type="match status" value="1"/>
</dbReference>
<dbReference type="eggNOG" id="ENOG502SRV8">
    <property type="taxonomic scope" value="Eukaryota"/>
</dbReference>
<dbReference type="EMBL" id="GG663735">
    <property type="protein sequence ID" value="EEH60434.1"/>
    <property type="molecule type" value="Genomic_DNA"/>
</dbReference>
<dbReference type="ESTHER" id="9chlo-c1mis3">
    <property type="family name" value="Duf_1350"/>
</dbReference>
<gene>
    <name evidence="1" type="ORF">MICPUCDRAFT_6513</name>
</gene>
<evidence type="ECO:0000313" key="2">
    <source>
        <dbReference type="Proteomes" id="UP000001876"/>
    </source>
</evidence>
<name>C1MIS3_MICPC</name>
<dbReference type="RefSeq" id="XP_003055182.1">
    <property type="nucleotide sequence ID" value="XM_003055136.1"/>
</dbReference>
<dbReference type="InterPro" id="IPR029058">
    <property type="entry name" value="AB_hydrolase_fold"/>
</dbReference>
<keyword evidence="2" id="KW-1185">Reference proteome</keyword>
<dbReference type="PANTHER" id="PTHR34127:SF1">
    <property type="entry name" value="OS04G0405600 PROTEIN"/>
    <property type="match status" value="1"/>
</dbReference>
<protein>
    <submittedName>
        <fullName evidence="1">Predicted protein</fullName>
    </submittedName>
</protein>
<evidence type="ECO:0000313" key="1">
    <source>
        <dbReference type="EMBL" id="EEH60434.1"/>
    </source>
</evidence>
<dbReference type="OrthoDB" id="3980at2759"/>
<organism evidence="2">
    <name type="scientific">Micromonas pusilla (strain CCMP1545)</name>
    <name type="common">Picoplanktonic green alga</name>
    <dbReference type="NCBI Taxonomy" id="564608"/>
    <lineage>
        <taxon>Eukaryota</taxon>
        <taxon>Viridiplantae</taxon>
        <taxon>Chlorophyta</taxon>
        <taxon>Mamiellophyceae</taxon>
        <taxon>Mamiellales</taxon>
        <taxon>Mamiellaceae</taxon>
        <taxon>Micromonas</taxon>
    </lineage>
</organism>